<dbReference type="Pfam" id="PF13857">
    <property type="entry name" value="Ank_5"/>
    <property type="match status" value="1"/>
</dbReference>
<protein>
    <recommendedName>
        <fullName evidence="4">Ankyrin repeat protein</fullName>
    </recommendedName>
</protein>
<evidence type="ECO:0000313" key="3">
    <source>
        <dbReference type="Proteomes" id="UP000635477"/>
    </source>
</evidence>
<gene>
    <name evidence="2" type="ORF">FZEAL_4784</name>
</gene>
<evidence type="ECO:0008006" key="4">
    <source>
        <dbReference type="Google" id="ProtNLM"/>
    </source>
</evidence>
<keyword evidence="3" id="KW-1185">Reference proteome</keyword>
<dbReference type="InterPro" id="IPR002110">
    <property type="entry name" value="Ankyrin_rpt"/>
</dbReference>
<reference evidence="2" key="2">
    <citation type="submission" date="2020-05" db="EMBL/GenBank/DDBJ databases">
        <authorList>
            <person name="Kim H.-S."/>
            <person name="Proctor R.H."/>
            <person name="Brown D.W."/>
        </authorList>
    </citation>
    <scope>NUCLEOTIDE SEQUENCE</scope>
    <source>
        <strain evidence="2">NRRL 22465</strain>
    </source>
</reference>
<dbReference type="Proteomes" id="UP000635477">
    <property type="component" value="Unassembled WGS sequence"/>
</dbReference>
<comment type="caution">
    <text evidence="2">The sequence shown here is derived from an EMBL/GenBank/DDBJ whole genome shotgun (WGS) entry which is preliminary data.</text>
</comment>
<evidence type="ECO:0000256" key="1">
    <source>
        <dbReference type="PROSITE-ProRule" id="PRU00023"/>
    </source>
</evidence>
<dbReference type="AlphaFoldDB" id="A0A8H4UL17"/>
<proteinExistence type="predicted"/>
<dbReference type="OrthoDB" id="19174at2759"/>
<dbReference type="PROSITE" id="PS50088">
    <property type="entry name" value="ANK_REPEAT"/>
    <property type="match status" value="1"/>
</dbReference>
<dbReference type="EMBL" id="JABEYC010000330">
    <property type="protein sequence ID" value="KAF4978898.1"/>
    <property type="molecule type" value="Genomic_DNA"/>
</dbReference>
<dbReference type="SUPFAM" id="SSF48403">
    <property type="entry name" value="Ankyrin repeat"/>
    <property type="match status" value="1"/>
</dbReference>
<keyword evidence="1" id="KW-0040">ANK repeat</keyword>
<accession>A0A8H4UL17</accession>
<organism evidence="2 3">
    <name type="scientific">Fusarium zealandicum</name>
    <dbReference type="NCBI Taxonomy" id="1053134"/>
    <lineage>
        <taxon>Eukaryota</taxon>
        <taxon>Fungi</taxon>
        <taxon>Dikarya</taxon>
        <taxon>Ascomycota</taxon>
        <taxon>Pezizomycotina</taxon>
        <taxon>Sordariomycetes</taxon>
        <taxon>Hypocreomycetidae</taxon>
        <taxon>Hypocreales</taxon>
        <taxon>Nectriaceae</taxon>
        <taxon>Fusarium</taxon>
        <taxon>Fusarium staphyleae species complex</taxon>
    </lineage>
</organism>
<evidence type="ECO:0000313" key="2">
    <source>
        <dbReference type="EMBL" id="KAF4978898.1"/>
    </source>
</evidence>
<sequence>MSNPNTNPYLLAADNSPALLPLLRENPALASSQDEHGYSLVHAAASYNHLELLRALVHEFNVDIDLKDEDNETALFVVETEDAAQVLVEELGANVNHRGSEGLTAREKIEAEGDFPPVAEYLAKFEAKQADDPASTAAAVMPEVIPPPPEGMEVTVGTMNEAQDIPEEVDPEFRRRIEELAQRDDFNTPQGQADLRKLVEDAVLGQGIGDERSVRSKQD</sequence>
<name>A0A8H4UL17_9HYPO</name>
<dbReference type="InterPro" id="IPR036770">
    <property type="entry name" value="Ankyrin_rpt-contain_sf"/>
</dbReference>
<dbReference type="Gene3D" id="1.25.40.20">
    <property type="entry name" value="Ankyrin repeat-containing domain"/>
    <property type="match status" value="1"/>
</dbReference>
<feature type="repeat" description="ANK" evidence="1">
    <location>
        <begin position="36"/>
        <end position="69"/>
    </location>
</feature>
<reference evidence="2" key="1">
    <citation type="journal article" date="2020" name="BMC Genomics">
        <title>Correction to: Identification and distribution of gene clusters required for synthesis of sphingolipid metabolism inhibitors in diverse species of the filamentous fungus Fusarium.</title>
        <authorList>
            <person name="Kim H.S."/>
            <person name="Lohmar J.M."/>
            <person name="Busman M."/>
            <person name="Brown D.W."/>
            <person name="Naumann T.A."/>
            <person name="Divon H.H."/>
            <person name="Lysoe E."/>
            <person name="Uhlig S."/>
            <person name="Proctor R.H."/>
        </authorList>
    </citation>
    <scope>NUCLEOTIDE SEQUENCE</scope>
    <source>
        <strain evidence="2">NRRL 22465</strain>
    </source>
</reference>